<evidence type="ECO:0000313" key="1">
    <source>
        <dbReference type="EMBL" id="KAJ0030457.1"/>
    </source>
</evidence>
<accession>A0ACC0Y641</accession>
<dbReference type="EMBL" id="CM047743">
    <property type="protein sequence ID" value="KAJ0030457.1"/>
    <property type="molecule type" value="Genomic_DNA"/>
</dbReference>
<sequence>MPPPPLPAGKSLLADWKSPVIGGDHRHHCRLRSRRTASQVVVSSLPQRPVRYAVLGAGFAGLSVAWHLLKESAKELDVYIDIYDEIGIGGGASGVSGGLLHPYSPKAKLLWRGAECWKESLKLLSIAEAAISSGESNSEMEESGPNLSEFVVRRRGILRPATNMKTLTTLNDNAQNCLSSCRIETIGKDAARSLVPNLCVPLNTAFYMPDAVNVHPQRYLQGLFLACKNLVKELSTSGFGRKELYLHKKSISNLLELEGNLSFC</sequence>
<evidence type="ECO:0000313" key="2">
    <source>
        <dbReference type="Proteomes" id="UP001163603"/>
    </source>
</evidence>
<gene>
    <name evidence="1" type="ORF">Pint_14675</name>
</gene>
<name>A0ACC0Y641_9ROSI</name>
<keyword evidence="2" id="KW-1185">Reference proteome</keyword>
<organism evidence="1 2">
    <name type="scientific">Pistacia integerrima</name>
    <dbReference type="NCBI Taxonomy" id="434235"/>
    <lineage>
        <taxon>Eukaryota</taxon>
        <taxon>Viridiplantae</taxon>
        <taxon>Streptophyta</taxon>
        <taxon>Embryophyta</taxon>
        <taxon>Tracheophyta</taxon>
        <taxon>Spermatophyta</taxon>
        <taxon>Magnoliopsida</taxon>
        <taxon>eudicotyledons</taxon>
        <taxon>Gunneridae</taxon>
        <taxon>Pentapetalae</taxon>
        <taxon>rosids</taxon>
        <taxon>malvids</taxon>
        <taxon>Sapindales</taxon>
        <taxon>Anacardiaceae</taxon>
        <taxon>Pistacia</taxon>
    </lineage>
</organism>
<comment type="caution">
    <text evidence="1">The sequence shown here is derived from an EMBL/GenBank/DDBJ whole genome shotgun (WGS) entry which is preliminary data.</text>
</comment>
<dbReference type="Proteomes" id="UP001163603">
    <property type="component" value="Chromosome 8"/>
</dbReference>
<protein>
    <submittedName>
        <fullName evidence="1">Uncharacterized protein</fullName>
    </submittedName>
</protein>
<reference evidence="2" key="1">
    <citation type="journal article" date="2023" name="G3 (Bethesda)">
        <title>Genome assembly and association tests identify interacting loci associated with vigor, precocity, and sex in interspecific pistachio rootstocks.</title>
        <authorList>
            <person name="Palmer W."/>
            <person name="Jacygrad E."/>
            <person name="Sagayaradj S."/>
            <person name="Cavanaugh K."/>
            <person name="Han R."/>
            <person name="Bertier L."/>
            <person name="Beede B."/>
            <person name="Kafkas S."/>
            <person name="Golino D."/>
            <person name="Preece J."/>
            <person name="Michelmore R."/>
        </authorList>
    </citation>
    <scope>NUCLEOTIDE SEQUENCE [LARGE SCALE GENOMIC DNA]</scope>
</reference>
<proteinExistence type="predicted"/>